<dbReference type="RefSeq" id="WP_121915813.1">
    <property type="nucleotide sequence ID" value="NZ_REFV01000001.1"/>
</dbReference>
<reference evidence="3 4" key="1">
    <citation type="submission" date="2018-10" db="EMBL/GenBank/DDBJ databases">
        <title>Dokdonia luteus sp. nov., isolated from sea water.</title>
        <authorList>
            <person name="Zhou L.Y."/>
            <person name="Du Z.J."/>
        </authorList>
    </citation>
    <scope>NUCLEOTIDE SEQUENCE [LARGE SCALE GENOMIC DNA]</scope>
    <source>
        <strain evidence="3 4">SH27</strain>
    </source>
</reference>
<dbReference type="AlphaFoldDB" id="A0A3M0GHG4"/>
<protein>
    <submittedName>
        <fullName evidence="3">Amidohydrolase</fullName>
    </submittedName>
</protein>
<keyword evidence="4" id="KW-1185">Reference proteome</keyword>
<feature type="chain" id="PRO_5018072129" evidence="1">
    <location>
        <begin position="23"/>
        <end position="434"/>
    </location>
</feature>
<comment type="caution">
    <text evidence="3">The sequence shown here is derived from an EMBL/GenBank/DDBJ whole genome shotgun (WGS) entry which is preliminary data.</text>
</comment>
<gene>
    <name evidence="3" type="ORF">EAX61_01145</name>
</gene>
<evidence type="ECO:0000313" key="4">
    <source>
        <dbReference type="Proteomes" id="UP000281985"/>
    </source>
</evidence>
<dbReference type="PANTHER" id="PTHR43135:SF3">
    <property type="entry name" value="ALPHA-D-RIBOSE 1-METHYLPHOSPHONATE 5-TRIPHOSPHATE DIPHOSPHATASE"/>
    <property type="match status" value="1"/>
</dbReference>
<proteinExistence type="predicted"/>
<dbReference type="EMBL" id="REFV01000001">
    <property type="protein sequence ID" value="RMB64017.1"/>
    <property type="molecule type" value="Genomic_DNA"/>
</dbReference>
<feature type="signal peptide" evidence="1">
    <location>
        <begin position="1"/>
        <end position="22"/>
    </location>
</feature>
<evidence type="ECO:0000259" key="2">
    <source>
        <dbReference type="Pfam" id="PF01979"/>
    </source>
</evidence>
<evidence type="ECO:0000256" key="1">
    <source>
        <dbReference type="SAM" id="SignalP"/>
    </source>
</evidence>
<dbReference type="SUPFAM" id="SSF51556">
    <property type="entry name" value="Metallo-dependent hydrolases"/>
    <property type="match status" value="1"/>
</dbReference>
<dbReference type="InterPro" id="IPR006680">
    <property type="entry name" value="Amidohydro-rel"/>
</dbReference>
<organism evidence="3 4">
    <name type="scientific">Dokdonia sinensis</name>
    <dbReference type="NCBI Taxonomy" id="2479847"/>
    <lineage>
        <taxon>Bacteria</taxon>
        <taxon>Pseudomonadati</taxon>
        <taxon>Bacteroidota</taxon>
        <taxon>Flavobacteriia</taxon>
        <taxon>Flavobacteriales</taxon>
        <taxon>Flavobacteriaceae</taxon>
        <taxon>Dokdonia</taxon>
    </lineage>
</organism>
<keyword evidence="1" id="KW-0732">Signal</keyword>
<dbReference type="Gene3D" id="3.20.20.140">
    <property type="entry name" value="Metal-dependent hydrolases"/>
    <property type="match status" value="1"/>
</dbReference>
<dbReference type="GO" id="GO:0016810">
    <property type="term" value="F:hydrolase activity, acting on carbon-nitrogen (but not peptide) bonds"/>
    <property type="evidence" value="ECO:0007669"/>
    <property type="project" value="InterPro"/>
</dbReference>
<accession>A0A3M0GHG4</accession>
<evidence type="ECO:0000313" key="3">
    <source>
        <dbReference type="EMBL" id="RMB64017.1"/>
    </source>
</evidence>
<sequence length="434" mass="48081">MRNIQKYIVLSLLLGTFAMTYAQQTPAPKQTEPFSIVGATAHIGNGEIIENAIIYIEDGKIKSIKPASGVNEVFQYKVIDAKGKHVYPGFIATNTTLGLIEVGAVRASNDDDEIGAFNPHIRSLIAYNAESKVVESMRPNGVLMAQTRPQGGDISGTSSVVQLDAWNWEDAAYKADDGVFLNWPNSMRRGRWWLGEEPGFKPNKDYQEDIDKVKSFFKNASAFSKAKDATDKNLPFAAMEGVFNGTQRLYIQANAEREILDAIAFAKAMNISKPVLVGGYQAYKVVEKLKAANMPVIVQRVQDLPAMDDHDYDLPYRLPKLLADAGVMVALGYDGEYWQARNLPFYAGQVTQFGMSDEDALKMITSNAAKILGIDKTTGTLEVGKDATLFISEGNALDMRGNKISKAYIQGRDISLETHQTELWKRYSEKYARD</sequence>
<dbReference type="InterPro" id="IPR051781">
    <property type="entry name" value="Metallo-dep_Hydrolase"/>
</dbReference>
<dbReference type="Pfam" id="PF01979">
    <property type="entry name" value="Amidohydro_1"/>
    <property type="match status" value="1"/>
</dbReference>
<dbReference type="SUPFAM" id="SSF51338">
    <property type="entry name" value="Composite domain of metallo-dependent hydrolases"/>
    <property type="match status" value="1"/>
</dbReference>
<feature type="domain" description="Amidohydrolase-related" evidence="2">
    <location>
        <begin position="318"/>
        <end position="411"/>
    </location>
</feature>
<dbReference type="InterPro" id="IPR011059">
    <property type="entry name" value="Metal-dep_hydrolase_composite"/>
</dbReference>
<dbReference type="PANTHER" id="PTHR43135">
    <property type="entry name" value="ALPHA-D-RIBOSE 1-METHYLPHOSPHONATE 5-TRIPHOSPHATE DIPHOSPHATASE"/>
    <property type="match status" value="1"/>
</dbReference>
<name>A0A3M0GHG4_9FLAO</name>
<keyword evidence="3" id="KW-0378">Hydrolase</keyword>
<dbReference type="Proteomes" id="UP000281985">
    <property type="component" value="Unassembled WGS sequence"/>
</dbReference>
<dbReference type="InterPro" id="IPR032466">
    <property type="entry name" value="Metal_Hydrolase"/>
</dbReference>
<dbReference type="OrthoDB" id="783596at2"/>